<feature type="transmembrane region" description="Helical" evidence="7">
    <location>
        <begin position="335"/>
        <end position="355"/>
    </location>
</feature>
<dbReference type="InterPro" id="IPR051788">
    <property type="entry name" value="MFS_Transporter"/>
</dbReference>
<dbReference type="PROSITE" id="PS50850">
    <property type="entry name" value="MFS"/>
    <property type="match status" value="1"/>
</dbReference>
<dbReference type="InterPro" id="IPR020846">
    <property type="entry name" value="MFS_dom"/>
</dbReference>
<sequence length="387" mass="42051">MNIIIIAYIAFISLGLPDGLLGVAWPGIKDTFKVSIDSVGLILIFGTAGYMLSSFFSGYIVKKLGIGKLLAFSCFLTSITMLIYSITPFWPLFFIIPVMGGFGAGAIDAGLNTYIAQNHNERAMQWLHASFGIGITAGPIIMTYSIALTGRWQVGYQVVFILQLVLAILFLLTQKLWYSNNKNIEDLVESDHSVTTIISTITHIPSLLSMLMFLLYTGFELGLGLWTYTILTKSRGIDPQLAGIIAGSYWGMFTIGRISAGWYTKKVPLRRIITISLISAIIGVFLLLIDINPIVSVLGITLAGLSIAPIFPGLVSDTKFRVGREHEANTIGMQISAAGLGAAVVPSIAGILARVYGIEAIPLFLLITITLLFLLFIFLKRGTINDV</sequence>
<feature type="transmembrane region" description="Helical" evidence="7">
    <location>
        <begin position="361"/>
        <end position="379"/>
    </location>
</feature>
<feature type="transmembrane region" description="Helical" evidence="7">
    <location>
        <begin position="272"/>
        <end position="289"/>
    </location>
</feature>
<organism evidence="9 10">
    <name type="scientific">Thiospirochaeta perfilievii</name>
    <dbReference type="NCBI Taxonomy" id="252967"/>
    <lineage>
        <taxon>Bacteria</taxon>
        <taxon>Pseudomonadati</taxon>
        <taxon>Spirochaetota</taxon>
        <taxon>Spirochaetia</taxon>
        <taxon>Spirochaetales</taxon>
        <taxon>Spirochaetaceae</taxon>
        <taxon>Thiospirochaeta</taxon>
    </lineage>
</organism>
<keyword evidence="10" id="KW-1185">Reference proteome</keyword>
<dbReference type="Pfam" id="PF07690">
    <property type="entry name" value="MFS_1"/>
    <property type="match status" value="1"/>
</dbReference>
<dbReference type="PANTHER" id="PTHR23514">
    <property type="entry name" value="BYPASS OF STOP CODON PROTEIN 6"/>
    <property type="match status" value="1"/>
</dbReference>
<feature type="transmembrane region" description="Helical" evidence="7">
    <location>
        <begin position="240"/>
        <end position="260"/>
    </location>
</feature>
<dbReference type="EMBL" id="CP035807">
    <property type="protein sequence ID" value="QEN06367.1"/>
    <property type="molecule type" value="Genomic_DNA"/>
</dbReference>
<dbReference type="SUPFAM" id="SSF103473">
    <property type="entry name" value="MFS general substrate transporter"/>
    <property type="match status" value="1"/>
</dbReference>
<feature type="transmembrane region" description="Helical" evidence="7">
    <location>
        <begin position="154"/>
        <end position="172"/>
    </location>
</feature>
<feature type="transmembrane region" description="Helical" evidence="7">
    <location>
        <begin position="92"/>
        <end position="114"/>
    </location>
</feature>
<dbReference type="GO" id="GO:0012505">
    <property type="term" value="C:endomembrane system"/>
    <property type="evidence" value="ECO:0007669"/>
    <property type="project" value="UniProtKB-SubCell"/>
</dbReference>
<feature type="transmembrane region" description="Helical" evidence="7">
    <location>
        <begin position="69"/>
        <end position="86"/>
    </location>
</feature>
<evidence type="ECO:0000256" key="2">
    <source>
        <dbReference type="ARBA" id="ARBA00008335"/>
    </source>
</evidence>
<keyword evidence="6 7" id="KW-0472">Membrane</keyword>
<dbReference type="OrthoDB" id="9795150at2"/>
<dbReference type="Proteomes" id="UP000323824">
    <property type="component" value="Chromosome"/>
</dbReference>
<dbReference type="Gene3D" id="1.20.1250.20">
    <property type="entry name" value="MFS general substrate transporter like domains"/>
    <property type="match status" value="2"/>
</dbReference>
<keyword evidence="3" id="KW-0813">Transport</keyword>
<evidence type="ECO:0000256" key="7">
    <source>
        <dbReference type="SAM" id="Phobius"/>
    </source>
</evidence>
<feature type="transmembrane region" description="Helical" evidence="7">
    <location>
        <begin position="295"/>
        <end position="315"/>
    </location>
</feature>
<name>A0A5C1QG17_9SPIO</name>
<proteinExistence type="inferred from homology"/>
<dbReference type="GO" id="GO:0016020">
    <property type="term" value="C:membrane"/>
    <property type="evidence" value="ECO:0007669"/>
    <property type="project" value="TreeGrafter"/>
</dbReference>
<dbReference type="InterPro" id="IPR011701">
    <property type="entry name" value="MFS"/>
</dbReference>
<dbReference type="AlphaFoldDB" id="A0A5C1QG17"/>
<evidence type="ECO:0000256" key="1">
    <source>
        <dbReference type="ARBA" id="ARBA00004127"/>
    </source>
</evidence>
<dbReference type="InterPro" id="IPR036259">
    <property type="entry name" value="MFS_trans_sf"/>
</dbReference>
<evidence type="ECO:0000256" key="3">
    <source>
        <dbReference type="ARBA" id="ARBA00022448"/>
    </source>
</evidence>
<dbReference type="KEGG" id="sper:EW093_07775"/>
<evidence type="ECO:0000313" key="10">
    <source>
        <dbReference type="Proteomes" id="UP000323824"/>
    </source>
</evidence>
<evidence type="ECO:0000313" key="9">
    <source>
        <dbReference type="EMBL" id="QEN06367.1"/>
    </source>
</evidence>
<feature type="domain" description="Major facilitator superfamily (MFS) profile" evidence="8">
    <location>
        <begin position="3"/>
        <end position="385"/>
    </location>
</feature>
<feature type="transmembrane region" description="Helical" evidence="7">
    <location>
        <begin position="38"/>
        <end position="57"/>
    </location>
</feature>
<keyword evidence="4 7" id="KW-0812">Transmembrane</keyword>
<evidence type="ECO:0000259" key="8">
    <source>
        <dbReference type="PROSITE" id="PS50850"/>
    </source>
</evidence>
<evidence type="ECO:0000256" key="4">
    <source>
        <dbReference type="ARBA" id="ARBA00022692"/>
    </source>
</evidence>
<evidence type="ECO:0000256" key="6">
    <source>
        <dbReference type="ARBA" id="ARBA00023136"/>
    </source>
</evidence>
<reference evidence="9 10" key="2">
    <citation type="submission" date="2019-09" db="EMBL/GenBank/DDBJ databases">
        <title>Complete Genome Sequence and Methylome Analysis of free living Spirochaetas.</title>
        <authorList>
            <person name="Leshcheva N."/>
            <person name="Mikheeva N."/>
        </authorList>
    </citation>
    <scope>NUCLEOTIDE SEQUENCE [LARGE SCALE GENOMIC DNA]</scope>
    <source>
        <strain evidence="9 10">P</strain>
    </source>
</reference>
<reference evidence="9 10" key="1">
    <citation type="submission" date="2019-02" db="EMBL/GenBank/DDBJ databases">
        <authorList>
            <person name="Fomenkov A."/>
            <person name="Dubinina G."/>
            <person name="Grabovich M."/>
            <person name="Vincze T."/>
            <person name="Roberts R.J."/>
        </authorList>
    </citation>
    <scope>NUCLEOTIDE SEQUENCE [LARGE SCALE GENOMIC DNA]</scope>
    <source>
        <strain evidence="9 10">P</strain>
    </source>
</reference>
<dbReference type="PANTHER" id="PTHR23514:SF3">
    <property type="entry name" value="BYPASS OF STOP CODON PROTEIN 6"/>
    <property type="match status" value="1"/>
</dbReference>
<protein>
    <submittedName>
        <fullName evidence="9">MFS transporter</fullName>
    </submittedName>
</protein>
<comment type="similarity">
    <text evidence="2">Belongs to the major facilitator superfamily.</text>
</comment>
<evidence type="ECO:0000256" key="5">
    <source>
        <dbReference type="ARBA" id="ARBA00022989"/>
    </source>
</evidence>
<keyword evidence="5 7" id="KW-1133">Transmembrane helix</keyword>
<feature type="transmembrane region" description="Helical" evidence="7">
    <location>
        <begin position="126"/>
        <end position="148"/>
    </location>
</feature>
<feature type="transmembrane region" description="Helical" evidence="7">
    <location>
        <begin position="207"/>
        <end position="228"/>
    </location>
</feature>
<dbReference type="GO" id="GO:0022857">
    <property type="term" value="F:transmembrane transporter activity"/>
    <property type="evidence" value="ECO:0007669"/>
    <property type="project" value="InterPro"/>
</dbReference>
<accession>A0A5C1QG17</accession>
<comment type="subcellular location">
    <subcellularLocation>
        <location evidence="1">Endomembrane system</location>
        <topology evidence="1">Multi-pass membrane protein</topology>
    </subcellularLocation>
</comment>
<gene>
    <name evidence="9" type="ORF">EW093_07775</name>
</gene>